<dbReference type="InterPro" id="IPR050493">
    <property type="entry name" value="FAD-dep_Monooxygenase_BioMet"/>
</dbReference>
<keyword evidence="4" id="KW-0503">Monooxygenase</keyword>
<evidence type="ECO:0000256" key="2">
    <source>
        <dbReference type="ARBA" id="ARBA00007992"/>
    </source>
</evidence>
<reference evidence="5" key="1">
    <citation type="journal article" date="2020" name="Stud. Mycol.">
        <title>101 Dothideomycetes genomes: a test case for predicting lifestyles and emergence of pathogens.</title>
        <authorList>
            <person name="Haridas S."/>
            <person name="Albert R."/>
            <person name="Binder M."/>
            <person name="Bloem J."/>
            <person name="Labutti K."/>
            <person name="Salamov A."/>
            <person name="Andreopoulos B."/>
            <person name="Baker S."/>
            <person name="Barry K."/>
            <person name="Bills G."/>
            <person name="Bluhm B."/>
            <person name="Cannon C."/>
            <person name="Castanera R."/>
            <person name="Culley D."/>
            <person name="Daum C."/>
            <person name="Ezra D."/>
            <person name="Gonzalez J."/>
            <person name="Henrissat B."/>
            <person name="Kuo A."/>
            <person name="Liang C."/>
            <person name="Lipzen A."/>
            <person name="Lutzoni F."/>
            <person name="Magnuson J."/>
            <person name="Mondo S."/>
            <person name="Nolan M."/>
            <person name="Ohm R."/>
            <person name="Pangilinan J."/>
            <person name="Park H.-J."/>
            <person name="Ramirez L."/>
            <person name="Alfaro M."/>
            <person name="Sun H."/>
            <person name="Tritt A."/>
            <person name="Yoshinaga Y."/>
            <person name="Zwiers L.-H."/>
            <person name="Turgeon B."/>
            <person name="Goodwin S."/>
            <person name="Spatafora J."/>
            <person name="Crous P."/>
            <person name="Grigoriev I."/>
        </authorList>
    </citation>
    <scope>NUCLEOTIDE SEQUENCE</scope>
    <source>
        <strain evidence="5">CBS 107.79</strain>
    </source>
</reference>
<evidence type="ECO:0000313" key="6">
    <source>
        <dbReference type="Proteomes" id="UP000800036"/>
    </source>
</evidence>
<comment type="similarity">
    <text evidence="2">Belongs to the paxM FAD-dependent monooxygenase family.</text>
</comment>
<dbReference type="SUPFAM" id="SSF51905">
    <property type="entry name" value="FAD/NAD(P)-binding domain"/>
    <property type="match status" value="1"/>
</dbReference>
<dbReference type="InterPro" id="IPR036188">
    <property type="entry name" value="FAD/NAD-bd_sf"/>
</dbReference>
<keyword evidence="6" id="KW-1185">Reference proteome</keyword>
<evidence type="ECO:0000313" key="5">
    <source>
        <dbReference type="EMBL" id="KAF1978935.1"/>
    </source>
</evidence>
<dbReference type="GO" id="GO:0004497">
    <property type="term" value="F:monooxygenase activity"/>
    <property type="evidence" value="ECO:0007669"/>
    <property type="project" value="UniProtKB-KW"/>
</dbReference>
<evidence type="ECO:0000256" key="4">
    <source>
        <dbReference type="ARBA" id="ARBA00023033"/>
    </source>
</evidence>
<evidence type="ECO:0008006" key="7">
    <source>
        <dbReference type="Google" id="ProtNLM"/>
    </source>
</evidence>
<dbReference type="Proteomes" id="UP000800036">
    <property type="component" value="Unassembled WGS sequence"/>
</dbReference>
<comment type="cofactor">
    <cofactor evidence="1">
        <name>FAD</name>
        <dbReference type="ChEBI" id="CHEBI:57692"/>
    </cofactor>
</comment>
<dbReference type="PANTHER" id="PTHR13789">
    <property type="entry name" value="MONOOXYGENASE"/>
    <property type="match status" value="1"/>
</dbReference>
<dbReference type="OrthoDB" id="16820at2759"/>
<evidence type="ECO:0000256" key="3">
    <source>
        <dbReference type="ARBA" id="ARBA00023002"/>
    </source>
</evidence>
<accession>A0A6A5VPR5</accession>
<protein>
    <recommendedName>
        <fullName evidence="7">FAD-binding domain-containing protein</fullName>
    </recommendedName>
</protein>
<evidence type="ECO:0000256" key="1">
    <source>
        <dbReference type="ARBA" id="ARBA00001974"/>
    </source>
</evidence>
<proteinExistence type="inferred from homology"/>
<dbReference type="PANTHER" id="PTHR13789:SF315">
    <property type="entry name" value="FAD-DEPENDENT MONOOXYGENASE MDPD"/>
    <property type="match status" value="1"/>
</dbReference>
<dbReference type="EMBL" id="ML976659">
    <property type="protein sequence ID" value="KAF1978935.1"/>
    <property type="molecule type" value="Genomic_DNA"/>
</dbReference>
<dbReference type="AlphaFoldDB" id="A0A6A5VPR5"/>
<sequence>MDKSLTSSTAPEWAPILKKLIALTPLDTIVNFELFWRNPQPKWNSPDARVVQIGDCAHSFLPSSENGATQAIEDAVSLASCLELGVKLHEKCLKGIRAGVPLDQDPNIPPNYPPGYKWEPWHINNIMRDLEAGKAVELGSGNWN</sequence>
<gene>
    <name evidence="5" type="ORF">BU23DRAFT_563805</name>
</gene>
<keyword evidence="3" id="KW-0560">Oxidoreductase</keyword>
<dbReference type="Gene3D" id="3.50.50.60">
    <property type="entry name" value="FAD/NAD(P)-binding domain"/>
    <property type="match status" value="1"/>
</dbReference>
<name>A0A6A5VPR5_9PLEO</name>
<organism evidence="5 6">
    <name type="scientific">Bimuria novae-zelandiae CBS 107.79</name>
    <dbReference type="NCBI Taxonomy" id="1447943"/>
    <lineage>
        <taxon>Eukaryota</taxon>
        <taxon>Fungi</taxon>
        <taxon>Dikarya</taxon>
        <taxon>Ascomycota</taxon>
        <taxon>Pezizomycotina</taxon>
        <taxon>Dothideomycetes</taxon>
        <taxon>Pleosporomycetidae</taxon>
        <taxon>Pleosporales</taxon>
        <taxon>Massarineae</taxon>
        <taxon>Didymosphaeriaceae</taxon>
        <taxon>Bimuria</taxon>
    </lineage>
</organism>